<dbReference type="EMBL" id="JAIWYP010000014">
    <property type="protein sequence ID" value="KAH3709711.1"/>
    <property type="molecule type" value="Genomic_DNA"/>
</dbReference>
<gene>
    <name evidence="1" type="ORF">DPMN_069174</name>
</gene>
<comment type="caution">
    <text evidence="1">The sequence shown here is derived from an EMBL/GenBank/DDBJ whole genome shotgun (WGS) entry which is preliminary data.</text>
</comment>
<proteinExistence type="predicted"/>
<accession>A0A9D4BMU8</accession>
<evidence type="ECO:0000313" key="2">
    <source>
        <dbReference type="Proteomes" id="UP000828390"/>
    </source>
</evidence>
<dbReference type="Proteomes" id="UP000828390">
    <property type="component" value="Unassembled WGS sequence"/>
</dbReference>
<dbReference type="AlphaFoldDB" id="A0A9D4BMU8"/>
<sequence>MLYIRSEVQALLQCKKLLKIADKHGWDTVRKYNEHPLADNDIDAAKLCSAIARANWL</sequence>
<reference evidence="1" key="2">
    <citation type="submission" date="2020-11" db="EMBL/GenBank/DDBJ databases">
        <authorList>
            <person name="McCartney M.A."/>
            <person name="Auch B."/>
            <person name="Kono T."/>
            <person name="Mallez S."/>
            <person name="Becker A."/>
            <person name="Gohl D.M."/>
            <person name="Silverstein K.A.T."/>
            <person name="Koren S."/>
            <person name="Bechman K.B."/>
            <person name="Herman A."/>
            <person name="Abrahante J.E."/>
            <person name="Garbe J."/>
        </authorList>
    </citation>
    <scope>NUCLEOTIDE SEQUENCE</scope>
    <source>
        <strain evidence="1">Duluth1</strain>
        <tissue evidence="1">Whole animal</tissue>
    </source>
</reference>
<reference evidence="1" key="1">
    <citation type="journal article" date="2019" name="bioRxiv">
        <title>The Genome of the Zebra Mussel, Dreissena polymorpha: A Resource for Invasive Species Research.</title>
        <authorList>
            <person name="McCartney M.A."/>
            <person name="Auch B."/>
            <person name="Kono T."/>
            <person name="Mallez S."/>
            <person name="Zhang Y."/>
            <person name="Obille A."/>
            <person name="Becker A."/>
            <person name="Abrahante J.E."/>
            <person name="Garbe J."/>
            <person name="Badalamenti J.P."/>
            <person name="Herman A."/>
            <person name="Mangelson H."/>
            <person name="Liachko I."/>
            <person name="Sullivan S."/>
            <person name="Sone E.D."/>
            <person name="Koren S."/>
            <person name="Silverstein K.A.T."/>
            <person name="Beckman K.B."/>
            <person name="Gohl D.M."/>
        </authorList>
    </citation>
    <scope>NUCLEOTIDE SEQUENCE</scope>
    <source>
        <strain evidence="1">Duluth1</strain>
        <tissue evidence="1">Whole animal</tissue>
    </source>
</reference>
<name>A0A9D4BMU8_DREPO</name>
<evidence type="ECO:0000313" key="1">
    <source>
        <dbReference type="EMBL" id="KAH3709711.1"/>
    </source>
</evidence>
<organism evidence="1 2">
    <name type="scientific">Dreissena polymorpha</name>
    <name type="common">Zebra mussel</name>
    <name type="synonym">Mytilus polymorpha</name>
    <dbReference type="NCBI Taxonomy" id="45954"/>
    <lineage>
        <taxon>Eukaryota</taxon>
        <taxon>Metazoa</taxon>
        <taxon>Spiralia</taxon>
        <taxon>Lophotrochozoa</taxon>
        <taxon>Mollusca</taxon>
        <taxon>Bivalvia</taxon>
        <taxon>Autobranchia</taxon>
        <taxon>Heteroconchia</taxon>
        <taxon>Euheterodonta</taxon>
        <taxon>Imparidentia</taxon>
        <taxon>Neoheterodontei</taxon>
        <taxon>Myida</taxon>
        <taxon>Dreissenoidea</taxon>
        <taxon>Dreissenidae</taxon>
        <taxon>Dreissena</taxon>
    </lineage>
</organism>
<keyword evidence="2" id="KW-1185">Reference proteome</keyword>
<protein>
    <submittedName>
        <fullName evidence="1">Uncharacterized protein</fullName>
    </submittedName>
</protein>